<dbReference type="InterPro" id="IPR015443">
    <property type="entry name" value="Aldose_1-epimerase"/>
</dbReference>
<dbReference type="InterPro" id="IPR008183">
    <property type="entry name" value="Aldose_1/G6P_1-epimerase"/>
</dbReference>
<dbReference type="Gene3D" id="2.70.98.10">
    <property type="match status" value="1"/>
</dbReference>
<keyword evidence="10 11" id="KW-0119">Carbohydrate metabolism</keyword>
<dbReference type="InterPro" id="IPR014718">
    <property type="entry name" value="GH-type_carb-bd"/>
</dbReference>
<dbReference type="Pfam" id="PF01263">
    <property type="entry name" value="Aldose_epim"/>
    <property type="match status" value="1"/>
</dbReference>
<dbReference type="InterPro" id="IPR047215">
    <property type="entry name" value="Galactose_mutarotase-like"/>
</dbReference>
<dbReference type="InterPro" id="IPR018052">
    <property type="entry name" value="Ald1_epimerase_CS"/>
</dbReference>
<dbReference type="PIRSF" id="PIRSF005096">
    <property type="entry name" value="GALM"/>
    <property type="match status" value="1"/>
</dbReference>
<reference evidence="15 16" key="1">
    <citation type="journal article" date="2015" name="Int. J. Syst. Evol. Microbiol.">
        <title>Flavisolibacter ginsenosidimutans sp. nov., with ginsenoside-converting activity isolated from soil used for cultivating ginseng.</title>
        <authorList>
            <person name="Zhao Y."/>
            <person name="Liu Q."/>
            <person name="Kang M.S."/>
            <person name="Jin F."/>
            <person name="Yu H."/>
            <person name="Im W.T."/>
        </authorList>
    </citation>
    <scope>NUCLEOTIDE SEQUENCE [LARGE SCALE GENOMIC DNA]</scope>
    <source>
        <strain evidence="15 16">Gsoil 636</strain>
    </source>
</reference>
<keyword evidence="8" id="KW-0106">Calcium</keyword>
<evidence type="ECO:0000313" key="16">
    <source>
        <dbReference type="Proteomes" id="UP000321204"/>
    </source>
</evidence>
<dbReference type="GO" id="GO:0033499">
    <property type="term" value="P:galactose catabolic process via UDP-galactose, Leloir pathway"/>
    <property type="evidence" value="ECO:0007669"/>
    <property type="project" value="TreeGrafter"/>
</dbReference>
<evidence type="ECO:0000256" key="6">
    <source>
        <dbReference type="ARBA" id="ARBA00013185"/>
    </source>
</evidence>
<evidence type="ECO:0000256" key="1">
    <source>
        <dbReference type="ARBA" id="ARBA00001614"/>
    </source>
</evidence>
<feature type="binding site" evidence="14">
    <location>
        <begin position="187"/>
        <end position="189"/>
    </location>
    <ligand>
        <name>beta-D-galactose</name>
        <dbReference type="ChEBI" id="CHEBI:27667"/>
    </ligand>
</feature>
<evidence type="ECO:0000256" key="7">
    <source>
        <dbReference type="ARBA" id="ARBA00014165"/>
    </source>
</evidence>
<dbReference type="EC" id="5.1.3.3" evidence="6 11"/>
<name>A0A5B8UJV8_9BACT</name>
<evidence type="ECO:0000256" key="5">
    <source>
        <dbReference type="ARBA" id="ARBA00011245"/>
    </source>
</evidence>
<feature type="active site" description="Proton donor" evidence="12">
    <location>
        <position position="187"/>
    </location>
</feature>
<dbReference type="GO" id="GO:0006006">
    <property type="term" value="P:glucose metabolic process"/>
    <property type="evidence" value="ECO:0007669"/>
    <property type="project" value="TreeGrafter"/>
</dbReference>
<evidence type="ECO:0000256" key="9">
    <source>
        <dbReference type="ARBA" id="ARBA00023235"/>
    </source>
</evidence>
<dbReference type="PANTHER" id="PTHR10091:SF0">
    <property type="entry name" value="GALACTOSE MUTAROTASE"/>
    <property type="match status" value="1"/>
</dbReference>
<evidence type="ECO:0000256" key="13">
    <source>
        <dbReference type="PIRSR" id="PIRSR005096-2"/>
    </source>
</evidence>
<evidence type="ECO:0000256" key="14">
    <source>
        <dbReference type="PIRSR" id="PIRSR005096-3"/>
    </source>
</evidence>
<dbReference type="OrthoDB" id="9779408at2"/>
<proteinExistence type="inferred from homology"/>
<comment type="subunit">
    <text evidence="5">Monomer.</text>
</comment>
<dbReference type="GO" id="GO:0004034">
    <property type="term" value="F:aldose 1-epimerase activity"/>
    <property type="evidence" value="ECO:0007669"/>
    <property type="project" value="UniProtKB-EC"/>
</dbReference>
<evidence type="ECO:0000256" key="8">
    <source>
        <dbReference type="ARBA" id="ARBA00022837"/>
    </source>
</evidence>
<evidence type="ECO:0000256" key="2">
    <source>
        <dbReference type="ARBA" id="ARBA00001913"/>
    </source>
</evidence>
<feature type="binding site" evidence="14">
    <location>
        <begin position="86"/>
        <end position="87"/>
    </location>
    <ligand>
        <name>beta-D-galactose</name>
        <dbReference type="ChEBI" id="CHEBI:27667"/>
    </ligand>
</feature>
<evidence type="ECO:0000256" key="3">
    <source>
        <dbReference type="ARBA" id="ARBA00005028"/>
    </source>
</evidence>
<dbReference type="InterPro" id="IPR011013">
    <property type="entry name" value="Gal_mutarotase_sf_dom"/>
</dbReference>
<dbReference type="KEGG" id="fgg:FSB75_10455"/>
<dbReference type="NCBIfam" id="NF008277">
    <property type="entry name" value="PRK11055.1"/>
    <property type="match status" value="1"/>
</dbReference>
<feature type="binding site" evidence="13">
    <location>
        <position position="255"/>
    </location>
    <ligand>
        <name>beta-D-galactose</name>
        <dbReference type="ChEBI" id="CHEBI:27667"/>
    </ligand>
</feature>
<evidence type="ECO:0000256" key="12">
    <source>
        <dbReference type="PIRSR" id="PIRSR005096-1"/>
    </source>
</evidence>
<comment type="similarity">
    <text evidence="4 11">Belongs to the aldose epimerase family.</text>
</comment>
<accession>A0A5B8UJV8</accession>
<protein>
    <recommendedName>
        <fullName evidence="7 11">Aldose 1-epimerase</fullName>
        <ecNumber evidence="6 11">5.1.3.3</ecNumber>
    </recommendedName>
</protein>
<evidence type="ECO:0000256" key="10">
    <source>
        <dbReference type="ARBA" id="ARBA00023277"/>
    </source>
</evidence>
<dbReference type="PROSITE" id="PS00545">
    <property type="entry name" value="ALDOSE_1_EPIMERASE"/>
    <property type="match status" value="1"/>
</dbReference>
<sequence>MQQAKSNSLSLRYEQAAQLRDKGVCRIVLQNGEVEVALTNLGCSILSIDTPDKNGDCKNIVAGFSSIEDYLVNRDYLGCVVGRYANRIANGRFMLDGKPILLSLNDGVTHLHGGVEGFHKKIWDVQRFINKEEQVGIVFSYLSRDGEEGYPGNLDVTVSYSLNKNNQLCIEYSAETDKATPVSLTNHSYFNLTGFDVPVIDDHLLQVNASAYTEKNEQNVPTGSVLSVEGTALDFRQPKKIGSGIDSFPKDVGYDHNFVLEDHSTSEVVFAAKLSEPVSCRSLTVFTSAPGIQVYTANYWDSSIKGVQGQLYEKHGAVALETQAFPDSPNQPSFPNTILYPGEKYSLKTIYAFGVE</sequence>
<organism evidence="15 16">
    <name type="scientific">Flavisolibacter ginsenosidimutans</name>
    <dbReference type="NCBI Taxonomy" id="661481"/>
    <lineage>
        <taxon>Bacteria</taxon>
        <taxon>Pseudomonadati</taxon>
        <taxon>Bacteroidota</taxon>
        <taxon>Chitinophagia</taxon>
        <taxon>Chitinophagales</taxon>
        <taxon>Chitinophagaceae</taxon>
        <taxon>Flavisolibacter</taxon>
    </lineage>
</organism>
<comment type="cofactor">
    <cofactor evidence="2">
        <name>Ca(2+)</name>
        <dbReference type="ChEBI" id="CHEBI:29108"/>
    </cofactor>
</comment>
<comment type="catalytic activity">
    <reaction evidence="1 11">
        <text>alpha-D-glucose = beta-D-glucose</text>
        <dbReference type="Rhea" id="RHEA:10264"/>
        <dbReference type="ChEBI" id="CHEBI:15903"/>
        <dbReference type="ChEBI" id="CHEBI:17925"/>
        <dbReference type="EC" id="5.1.3.3"/>
    </reaction>
</comment>
<dbReference type="EMBL" id="CP042433">
    <property type="protein sequence ID" value="QEC56295.1"/>
    <property type="molecule type" value="Genomic_DNA"/>
</dbReference>
<comment type="pathway">
    <text evidence="3 11">Carbohydrate metabolism; hexose metabolism.</text>
</comment>
<gene>
    <name evidence="15" type="ORF">FSB75_10455</name>
</gene>
<evidence type="ECO:0000256" key="11">
    <source>
        <dbReference type="PIRNR" id="PIRNR005096"/>
    </source>
</evidence>
<evidence type="ECO:0000256" key="4">
    <source>
        <dbReference type="ARBA" id="ARBA00006206"/>
    </source>
</evidence>
<dbReference type="UniPathway" id="UPA00242"/>
<feature type="active site" description="Proton acceptor" evidence="12">
    <location>
        <position position="321"/>
    </location>
</feature>
<dbReference type="CDD" id="cd09019">
    <property type="entry name" value="galactose_mutarotase_like"/>
    <property type="match status" value="1"/>
</dbReference>
<dbReference type="PANTHER" id="PTHR10091">
    <property type="entry name" value="ALDOSE-1-EPIMERASE"/>
    <property type="match status" value="1"/>
</dbReference>
<dbReference type="SUPFAM" id="SSF74650">
    <property type="entry name" value="Galactose mutarotase-like"/>
    <property type="match status" value="1"/>
</dbReference>
<evidence type="ECO:0000313" key="15">
    <source>
        <dbReference type="EMBL" id="QEC56295.1"/>
    </source>
</evidence>
<dbReference type="AlphaFoldDB" id="A0A5B8UJV8"/>
<dbReference type="GO" id="GO:0030246">
    <property type="term" value="F:carbohydrate binding"/>
    <property type="evidence" value="ECO:0007669"/>
    <property type="project" value="InterPro"/>
</dbReference>
<dbReference type="RefSeq" id="WP_146786721.1">
    <property type="nucleotide sequence ID" value="NZ_BAABIO010000001.1"/>
</dbReference>
<keyword evidence="9 11" id="KW-0413">Isomerase</keyword>
<keyword evidence="16" id="KW-1185">Reference proteome</keyword>
<dbReference type="Proteomes" id="UP000321204">
    <property type="component" value="Chromosome"/>
</dbReference>